<reference evidence="1" key="1">
    <citation type="submission" date="2014-09" db="EMBL/GenBank/DDBJ databases">
        <authorList>
            <person name="Magalhaes I.L.F."/>
            <person name="Oliveira U."/>
            <person name="Santos F.R."/>
            <person name="Vidigal T.H.D.A."/>
            <person name="Brescovit A.D."/>
            <person name="Santos A.J."/>
        </authorList>
    </citation>
    <scope>NUCLEOTIDE SEQUENCE</scope>
    <source>
        <tissue evidence="1">Shoot tissue taken approximately 20 cm above the soil surface</tissue>
    </source>
</reference>
<reference evidence="1" key="2">
    <citation type="journal article" date="2015" name="Data Brief">
        <title>Shoot transcriptome of the giant reed, Arundo donax.</title>
        <authorList>
            <person name="Barrero R.A."/>
            <person name="Guerrero F.D."/>
            <person name="Moolhuijzen P."/>
            <person name="Goolsby J.A."/>
            <person name="Tidwell J."/>
            <person name="Bellgard S.E."/>
            <person name="Bellgard M.I."/>
        </authorList>
    </citation>
    <scope>NUCLEOTIDE SEQUENCE</scope>
    <source>
        <tissue evidence="1">Shoot tissue taken approximately 20 cm above the soil surface</tissue>
    </source>
</reference>
<evidence type="ECO:0000313" key="1">
    <source>
        <dbReference type="EMBL" id="JAD96957.1"/>
    </source>
</evidence>
<dbReference type="AlphaFoldDB" id="A0A0A9ELM4"/>
<dbReference type="EMBL" id="GBRH01200938">
    <property type="protein sequence ID" value="JAD96957.1"/>
    <property type="molecule type" value="Transcribed_RNA"/>
</dbReference>
<accession>A0A0A9ELM4</accession>
<sequence>MNYNSTPPPLLLCTLKVL</sequence>
<proteinExistence type="predicted"/>
<name>A0A0A9ELM4_ARUDO</name>
<protein>
    <submittedName>
        <fullName evidence="1">Uncharacterized protein</fullName>
    </submittedName>
</protein>
<organism evidence="1">
    <name type="scientific">Arundo donax</name>
    <name type="common">Giant reed</name>
    <name type="synonym">Donax arundinaceus</name>
    <dbReference type="NCBI Taxonomy" id="35708"/>
    <lineage>
        <taxon>Eukaryota</taxon>
        <taxon>Viridiplantae</taxon>
        <taxon>Streptophyta</taxon>
        <taxon>Embryophyta</taxon>
        <taxon>Tracheophyta</taxon>
        <taxon>Spermatophyta</taxon>
        <taxon>Magnoliopsida</taxon>
        <taxon>Liliopsida</taxon>
        <taxon>Poales</taxon>
        <taxon>Poaceae</taxon>
        <taxon>PACMAD clade</taxon>
        <taxon>Arundinoideae</taxon>
        <taxon>Arundineae</taxon>
        <taxon>Arundo</taxon>
    </lineage>
</organism>